<organism evidence="2 3">
    <name type="scientific">Araneus ventricosus</name>
    <name type="common">Orbweaver spider</name>
    <name type="synonym">Epeira ventricosa</name>
    <dbReference type="NCBI Taxonomy" id="182803"/>
    <lineage>
        <taxon>Eukaryota</taxon>
        <taxon>Metazoa</taxon>
        <taxon>Ecdysozoa</taxon>
        <taxon>Arthropoda</taxon>
        <taxon>Chelicerata</taxon>
        <taxon>Arachnida</taxon>
        <taxon>Araneae</taxon>
        <taxon>Araneomorphae</taxon>
        <taxon>Entelegynae</taxon>
        <taxon>Araneoidea</taxon>
        <taxon>Araneidae</taxon>
        <taxon>Araneus</taxon>
    </lineage>
</organism>
<dbReference type="EMBL" id="BGPR01000490">
    <property type="protein sequence ID" value="GBM22952.1"/>
    <property type="molecule type" value="Genomic_DNA"/>
</dbReference>
<evidence type="ECO:0000313" key="2">
    <source>
        <dbReference type="EMBL" id="GBM22952.1"/>
    </source>
</evidence>
<name>A0A4Y2E1K6_ARAVE</name>
<dbReference type="Proteomes" id="UP000499080">
    <property type="component" value="Unassembled WGS sequence"/>
</dbReference>
<evidence type="ECO:0000313" key="3">
    <source>
        <dbReference type="Proteomes" id="UP000499080"/>
    </source>
</evidence>
<keyword evidence="3" id="KW-1185">Reference proteome</keyword>
<proteinExistence type="predicted"/>
<reference evidence="2 3" key="1">
    <citation type="journal article" date="2019" name="Sci. Rep.">
        <title>Orb-weaving spider Araneus ventricosus genome elucidates the spidroin gene catalogue.</title>
        <authorList>
            <person name="Kono N."/>
            <person name="Nakamura H."/>
            <person name="Ohtoshi R."/>
            <person name="Moran D.A.P."/>
            <person name="Shinohara A."/>
            <person name="Yoshida Y."/>
            <person name="Fujiwara M."/>
            <person name="Mori M."/>
            <person name="Tomita M."/>
            <person name="Arakawa K."/>
        </authorList>
    </citation>
    <scope>NUCLEOTIDE SEQUENCE [LARGE SCALE GENOMIC DNA]</scope>
</reference>
<dbReference type="AlphaFoldDB" id="A0A4Y2E1K6"/>
<feature type="region of interest" description="Disordered" evidence="1">
    <location>
        <begin position="35"/>
        <end position="66"/>
    </location>
</feature>
<protein>
    <submittedName>
        <fullName evidence="2">Uncharacterized protein</fullName>
    </submittedName>
</protein>
<comment type="caution">
    <text evidence="2">The sequence shown here is derived from an EMBL/GenBank/DDBJ whole genome shotgun (WGS) entry which is preliminary data.</text>
</comment>
<sequence length="103" mass="11419">MIVLSPSTASPSPGPVFTRAKLNFWPEVYALPSPLPPAPPLRESPEGNPYEAEEEAEDGERRDVRGRMNERGFKLIANGALWHRVAPYASGKKMGREGGDFRR</sequence>
<accession>A0A4Y2E1K6</accession>
<gene>
    <name evidence="2" type="ORF">AVEN_172304_1</name>
</gene>
<evidence type="ECO:0000256" key="1">
    <source>
        <dbReference type="SAM" id="MobiDB-lite"/>
    </source>
</evidence>